<dbReference type="AlphaFoldDB" id="A0A1Y2F3L8"/>
<dbReference type="InParanoid" id="A0A1Y2F3L8"/>
<evidence type="ECO:0008006" key="3">
    <source>
        <dbReference type="Google" id="ProtNLM"/>
    </source>
</evidence>
<dbReference type="InterPro" id="IPR032675">
    <property type="entry name" value="LRR_dom_sf"/>
</dbReference>
<sequence length="382" mass="42466">MASAELPSFFASSPPSSPRLPVELLAQIVDEAAGDRDELDHTILRHLCLSSKSILPFARQALYREISVRFDDTEGPSDNNLLFTDLTDELLKAECQKLKIDAEALEEALDYGSHLARLVVGFTVIFNNGAQGAVHLTRYLIDSILGSCPNIISFCSSPCWHTEAEAVVDALMSTRRNLSELELDCTSNLPKLLAHLHNLRRLHLRRPPNGSDFTAMKVPSFTFRLRSLCFEDSFAYIPANLSQELLRSSTSSLRYLDFDPPSKADPLQLPQLPALTHLKLQSCGDVSGELAQVIPRYPALQVLHLDFPPSPAQLHLLPPQLPSVGVVRVYKAEKLAPLLRDSSRGALRQVVVGKGGDEDWEELGEEHGWSVERFREKVVFAR</sequence>
<dbReference type="Proteomes" id="UP000193467">
    <property type="component" value="Unassembled WGS sequence"/>
</dbReference>
<organism evidence="1 2">
    <name type="scientific">Leucosporidium creatinivorum</name>
    <dbReference type="NCBI Taxonomy" id="106004"/>
    <lineage>
        <taxon>Eukaryota</taxon>
        <taxon>Fungi</taxon>
        <taxon>Dikarya</taxon>
        <taxon>Basidiomycota</taxon>
        <taxon>Pucciniomycotina</taxon>
        <taxon>Microbotryomycetes</taxon>
        <taxon>Leucosporidiales</taxon>
        <taxon>Leucosporidium</taxon>
    </lineage>
</organism>
<name>A0A1Y2F3L8_9BASI</name>
<dbReference type="Gene3D" id="3.80.10.10">
    <property type="entry name" value="Ribonuclease Inhibitor"/>
    <property type="match status" value="1"/>
</dbReference>
<dbReference type="EMBL" id="MCGR01000029">
    <property type="protein sequence ID" value="ORY78459.1"/>
    <property type="molecule type" value="Genomic_DNA"/>
</dbReference>
<gene>
    <name evidence="1" type="ORF">BCR35DRAFT_102755</name>
</gene>
<comment type="caution">
    <text evidence="1">The sequence shown here is derived from an EMBL/GenBank/DDBJ whole genome shotgun (WGS) entry which is preliminary data.</text>
</comment>
<reference evidence="1 2" key="1">
    <citation type="submission" date="2016-07" db="EMBL/GenBank/DDBJ databases">
        <title>Pervasive Adenine N6-methylation of Active Genes in Fungi.</title>
        <authorList>
            <consortium name="DOE Joint Genome Institute"/>
            <person name="Mondo S.J."/>
            <person name="Dannebaum R.O."/>
            <person name="Kuo R.C."/>
            <person name="Labutti K."/>
            <person name="Haridas S."/>
            <person name="Kuo A."/>
            <person name="Salamov A."/>
            <person name="Ahrendt S.R."/>
            <person name="Lipzen A."/>
            <person name="Sullivan W."/>
            <person name="Andreopoulos W.B."/>
            <person name="Clum A."/>
            <person name="Lindquist E."/>
            <person name="Daum C."/>
            <person name="Ramamoorthy G.K."/>
            <person name="Gryganskyi A."/>
            <person name="Culley D."/>
            <person name="Magnuson J.K."/>
            <person name="James T.Y."/>
            <person name="O'Malley M.A."/>
            <person name="Stajich J.E."/>
            <person name="Spatafora J.W."/>
            <person name="Visel A."/>
            <person name="Grigoriev I.V."/>
        </authorList>
    </citation>
    <scope>NUCLEOTIDE SEQUENCE [LARGE SCALE GENOMIC DNA]</scope>
    <source>
        <strain evidence="1 2">62-1032</strain>
    </source>
</reference>
<evidence type="ECO:0000313" key="2">
    <source>
        <dbReference type="Proteomes" id="UP000193467"/>
    </source>
</evidence>
<protein>
    <recommendedName>
        <fullName evidence="3">F-box domain-containing protein</fullName>
    </recommendedName>
</protein>
<proteinExistence type="predicted"/>
<evidence type="ECO:0000313" key="1">
    <source>
        <dbReference type="EMBL" id="ORY78459.1"/>
    </source>
</evidence>
<accession>A0A1Y2F3L8</accession>
<dbReference type="SUPFAM" id="SSF52047">
    <property type="entry name" value="RNI-like"/>
    <property type="match status" value="1"/>
</dbReference>
<keyword evidence="2" id="KW-1185">Reference proteome</keyword>